<gene>
    <name evidence="2" type="ORF">FZEAL_3118</name>
</gene>
<reference evidence="2" key="1">
    <citation type="journal article" date="2020" name="BMC Genomics">
        <title>Correction to: Identification and distribution of gene clusters required for synthesis of sphingolipid metabolism inhibitors in diverse species of the filamentous fungus Fusarium.</title>
        <authorList>
            <person name="Kim H.S."/>
            <person name="Lohmar J.M."/>
            <person name="Busman M."/>
            <person name="Brown D.W."/>
            <person name="Naumann T.A."/>
            <person name="Divon H.H."/>
            <person name="Lysoe E."/>
            <person name="Uhlig S."/>
            <person name="Proctor R.H."/>
        </authorList>
    </citation>
    <scope>NUCLEOTIDE SEQUENCE</scope>
    <source>
        <strain evidence="2">NRRL 22465</strain>
    </source>
</reference>
<evidence type="ECO:0000256" key="1">
    <source>
        <dbReference type="SAM" id="MobiDB-lite"/>
    </source>
</evidence>
<protein>
    <submittedName>
        <fullName evidence="2">Uncharacterized protein</fullName>
    </submittedName>
</protein>
<evidence type="ECO:0000313" key="3">
    <source>
        <dbReference type="Proteomes" id="UP000635477"/>
    </source>
</evidence>
<accession>A0A8H4UPE4</accession>
<comment type="caution">
    <text evidence="2">The sequence shown here is derived from an EMBL/GenBank/DDBJ whole genome shotgun (WGS) entry which is preliminary data.</text>
</comment>
<dbReference type="OrthoDB" id="5042684at2759"/>
<proteinExistence type="predicted"/>
<keyword evidence="3" id="KW-1185">Reference proteome</keyword>
<name>A0A8H4UPE4_9HYPO</name>
<dbReference type="EMBL" id="JABEYC010000190">
    <property type="protein sequence ID" value="KAF4981003.1"/>
    <property type="molecule type" value="Genomic_DNA"/>
</dbReference>
<feature type="region of interest" description="Disordered" evidence="1">
    <location>
        <begin position="1"/>
        <end position="20"/>
    </location>
</feature>
<dbReference type="Proteomes" id="UP000635477">
    <property type="component" value="Unassembled WGS sequence"/>
</dbReference>
<evidence type="ECO:0000313" key="2">
    <source>
        <dbReference type="EMBL" id="KAF4981003.1"/>
    </source>
</evidence>
<sequence length="355" mass="40977">MPCVNKKGPRDDEQDQEPPLPRFVLTVPDRAHTITLRLPRGTKGILRVKVDPFIMNQVCPRWNEIRIQQRQEAGGVTWVGDVKFYHRDAYCAFEVMIEIIHGHFQLDPDRTNPKVFFYMSEVYDWLGRPPFVYAHDARRPQIHDGTAEKFSCPPRGLILNHVRTLIGEAGSLRNVQDWVLLAVVAKKFNLGLLQYWVRDNLSVLCTSNQRILPEGTHESLNLIQRNAVKRLNLMDQSVLDRRQYFLDQIFKGIRILVERLTYCEAGLWPSPGLSAFYKEYWVDGCPNCLPPPLGVLVKALLKAQLWPPRAMSFQKRVVDLVQVLKDMGHQIRHGEDTGEASCNHLMHLCERLPEL</sequence>
<reference evidence="2" key="2">
    <citation type="submission" date="2020-05" db="EMBL/GenBank/DDBJ databases">
        <authorList>
            <person name="Kim H.-S."/>
            <person name="Proctor R.H."/>
            <person name="Brown D.W."/>
        </authorList>
    </citation>
    <scope>NUCLEOTIDE SEQUENCE</scope>
    <source>
        <strain evidence="2">NRRL 22465</strain>
    </source>
</reference>
<organism evidence="2 3">
    <name type="scientific">Fusarium zealandicum</name>
    <dbReference type="NCBI Taxonomy" id="1053134"/>
    <lineage>
        <taxon>Eukaryota</taxon>
        <taxon>Fungi</taxon>
        <taxon>Dikarya</taxon>
        <taxon>Ascomycota</taxon>
        <taxon>Pezizomycotina</taxon>
        <taxon>Sordariomycetes</taxon>
        <taxon>Hypocreomycetidae</taxon>
        <taxon>Hypocreales</taxon>
        <taxon>Nectriaceae</taxon>
        <taxon>Fusarium</taxon>
        <taxon>Fusarium staphyleae species complex</taxon>
    </lineage>
</organism>
<dbReference type="AlphaFoldDB" id="A0A8H4UPE4"/>